<feature type="region of interest" description="Disordered" evidence="1">
    <location>
        <begin position="256"/>
        <end position="276"/>
    </location>
</feature>
<evidence type="ECO:0000313" key="3">
    <source>
        <dbReference type="EMBL" id="OGG62243.1"/>
    </source>
</evidence>
<protein>
    <recommendedName>
        <fullName evidence="2">Peptidoglycan binding-like domain-containing protein</fullName>
    </recommendedName>
</protein>
<proteinExistence type="predicted"/>
<gene>
    <name evidence="3" type="ORF">A3C19_03175</name>
</gene>
<comment type="caution">
    <text evidence="3">The sequence shown here is derived from an EMBL/GenBank/DDBJ whole genome shotgun (WGS) entry which is preliminary data.</text>
</comment>
<dbReference type="InterPro" id="IPR036365">
    <property type="entry name" value="PGBD-like_sf"/>
</dbReference>
<reference evidence="3 4" key="1">
    <citation type="journal article" date="2016" name="Nat. Commun.">
        <title>Thousands of microbial genomes shed light on interconnected biogeochemical processes in an aquifer system.</title>
        <authorList>
            <person name="Anantharaman K."/>
            <person name="Brown C.T."/>
            <person name="Hug L.A."/>
            <person name="Sharon I."/>
            <person name="Castelle C.J."/>
            <person name="Probst A.J."/>
            <person name="Thomas B.C."/>
            <person name="Singh A."/>
            <person name="Wilkins M.J."/>
            <person name="Karaoz U."/>
            <person name="Brodie E.L."/>
            <person name="Williams K.H."/>
            <person name="Hubbard S.S."/>
            <person name="Banfield J.F."/>
        </authorList>
    </citation>
    <scope>NUCLEOTIDE SEQUENCE [LARGE SCALE GENOMIC DNA]</scope>
</reference>
<dbReference type="InterPro" id="IPR036366">
    <property type="entry name" value="PGBDSf"/>
</dbReference>
<evidence type="ECO:0000313" key="4">
    <source>
        <dbReference type="Proteomes" id="UP000178532"/>
    </source>
</evidence>
<evidence type="ECO:0000259" key="2">
    <source>
        <dbReference type="Pfam" id="PF01471"/>
    </source>
</evidence>
<dbReference type="AlphaFoldDB" id="A0A1F6DLG9"/>
<sequence>MKSLSTRSLNNTILGVLVILGIAVILSSALPRMASAAAVALVSVTATSTPAYTNTGLATTTRATTDDTVQYQLTLNGTPLIAPQINIFSMGSTTMSGSATDWFYSTTTASTWTDGLVTFQMSVGGTTGAEATTTVTQADLTGANVTFDTTGPTLDSIAWTDTDSSTQFSATDTFLLTFSETMATTTLTGADLATVLALTNSHVFSTTTAPSWNTAGTQLTITLGADTTVTGTDTVDPTSAVKDAIGIADATAAAVTLPDDSSPGTPAGPADTTNQGSLQVLITSAGSSQIRYTTDGTTPTCSVGTVYTADISISETLTLKAVGCDEADNASSVASAVYTITTASSGSGGGGGGSATPAVPATPSAASGGLSAAQIQAVLDVLASFGADASVVANVKASLEGATKGSVTSNAVAAFKSDLTVGSLGEQVRALQMLLNAKGFTVASSGPGSPGNETTTFGALTKAALIEYQKAKGITPAVGFFGPLTRAAINAEQ</sequence>
<accession>A0A1F6DLG9</accession>
<dbReference type="InterPro" id="IPR002477">
    <property type="entry name" value="Peptidoglycan-bd-like"/>
</dbReference>
<evidence type="ECO:0000256" key="1">
    <source>
        <dbReference type="SAM" id="MobiDB-lite"/>
    </source>
</evidence>
<dbReference type="EMBL" id="MFLI01000011">
    <property type="protein sequence ID" value="OGG62243.1"/>
    <property type="molecule type" value="Genomic_DNA"/>
</dbReference>
<dbReference type="Proteomes" id="UP000178532">
    <property type="component" value="Unassembled WGS sequence"/>
</dbReference>
<dbReference type="Pfam" id="PF01471">
    <property type="entry name" value="PG_binding_1"/>
    <property type="match status" value="1"/>
</dbReference>
<dbReference type="STRING" id="1798495.A3C19_03175"/>
<dbReference type="Pfam" id="PF13287">
    <property type="entry name" value="Fn3_assoc"/>
    <property type="match status" value="1"/>
</dbReference>
<name>A0A1F6DLG9_9BACT</name>
<dbReference type="InterPro" id="IPR026876">
    <property type="entry name" value="Fn3_assoc_repeat"/>
</dbReference>
<organism evidence="3 4">
    <name type="scientific">Candidatus Kaiserbacteria bacterium RIFCSPHIGHO2_02_FULL_54_22</name>
    <dbReference type="NCBI Taxonomy" id="1798495"/>
    <lineage>
        <taxon>Bacteria</taxon>
        <taxon>Candidatus Kaiseribacteriota</taxon>
    </lineage>
</organism>
<feature type="domain" description="Peptidoglycan binding-like" evidence="2">
    <location>
        <begin position="425"/>
        <end position="488"/>
    </location>
</feature>
<dbReference type="SUPFAM" id="SSF47090">
    <property type="entry name" value="PGBD-like"/>
    <property type="match status" value="1"/>
</dbReference>
<dbReference type="Gene3D" id="1.10.101.10">
    <property type="entry name" value="PGBD-like superfamily/PGBD"/>
    <property type="match status" value="1"/>
</dbReference>